<keyword evidence="3" id="KW-1185">Reference proteome</keyword>
<name>A0A839AMR0_9FLAO</name>
<protein>
    <submittedName>
        <fullName evidence="2">Aminopeptidase</fullName>
    </submittedName>
</protein>
<organism evidence="2 3">
    <name type="scientific">Tenacibaculum pelagium</name>
    <dbReference type="NCBI Taxonomy" id="2759527"/>
    <lineage>
        <taxon>Bacteria</taxon>
        <taxon>Pseudomonadati</taxon>
        <taxon>Bacteroidota</taxon>
        <taxon>Flavobacteriia</taxon>
        <taxon>Flavobacteriales</taxon>
        <taxon>Flavobacteriaceae</taxon>
        <taxon>Tenacibaculum</taxon>
    </lineage>
</organism>
<dbReference type="Proteomes" id="UP000563906">
    <property type="component" value="Unassembled WGS sequence"/>
</dbReference>
<feature type="chain" id="PRO_5032645308" evidence="1">
    <location>
        <begin position="21"/>
        <end position="939"/>
    </location>
</feature>
<keyword evidence="1" id="KW-0732">Signal</keyword>
<keyword evidence="2" id="KW-0645">Protease</keyword>
<evidence type="ECO:0000313" key="3">
    <source>
        <dbReference type="Proteomes" id="UP000563906"/>
    </source>
</evidence>
<dbReference type="InterPro" id="IPR027268">
    <property type="entry name" value="Peptidase_M4/M1_CTD_sf"/>
</dbReference>
<sequence length="939" mass="110912">MKQLKLLFLFLLLCCLHATAQTNSIEINAKLDVENDLLHIQQKTVYFNNSSSNLTSLFLHNWANSYKNNNTPLGKRFIDDYRKDFYFSDAKDRGYSKIKNLTINSKQVSFKEKKNQSDIIEVILNKTLLPKDSLVLSTTYTVKIPNAKYTGYGKIKNGYHLRFWNIVPAIFKEKWQTMSNLNLNDLYQEPANYSINIDVPKNYTVESNLYQYKTKRENDINYFLIGTKKKDIILNISTQGRFTSFKIKNKEIKTDAYIKSIPTKVTTEIINQQINFIESYLGKHPLPEIFVDARTANKNSSHEIYGLPSWLKPFPKNFKWEIKLFKALTQKYTDDVFTVNKRTNYWLIDGLQTFLMMEYIKKHHPNVTVLGKYSKYWPIRIYNISKLKQNDKFAFVYQFSARKFYDQALNTPSDSLSNFNRRIVSKYKAGLGLLYLQDYLGDDVLKKSIKEFYTETNFKTSNSDIFEKILRKNTSKNLDWFFNDYIKTSKKIDYKIKKVKYSKNKDSLEVTIKNKRSFSAPVALYGIHKKKIKYKTWIDGTDSTKTIKIKRGDFNKLALNYESIYPEYNSLDNFRNVNNSLINKPLQFRFFKDVENPYYNQLFYYPDLKYNLYDGLILGVNINNQSVVNHNFEFSLTPNYSTKSQNFTGSYSFAYNHFFKESSIYKIRYGIGGSNFHYAPELEYNTLTPFASIQFRRNTLRDNGIKLLIARLIRVDKELAPDAIKQESDKYNIFNLRYIQSKFDAINRTLYAVNTEFHSNFSKITTDIRYRRFFKADKSYEIRFFGGYFLSNKTEGDYFSFGLNRGSDYLFEQNLFGRSENEGIFSQQFVVGQGGFKSKFNEPQFSNQLITSINTSFTVWKSLEVYNDFAMLKNKNTSPKYFYENGIRLNFLPNIFEFYFPIYTNEGFEVTKQRYPSKVRFIITTDIDRIYNFFRRGLL</sequence>
<reference evidence="2 3" key="1">
    <citation type="submission" date="2020-07" db="EMBL/GenBank/DDBJ databases">
        <title>Bacterium isolated from marine sediment.</title>
        <authorList>
            <person name="Shang D."/>
            <person name="Du Z.-J."/>
        </authorList>
    </citation>
    <scope>NUCLEOTIDE SEQUENCE [LARGE SCALE GENOMIC DNA]</scope>
    <source>
        <strain evidence="2 3">S7007</strain>
    </source>
</reference>
<keyword evidence="2" id="KW-0031">Aminopeptidase</keyword>
<dbReference type="AlphaFoldDB" id="A0A839AMR0"/>
<keyword evidence="2" id="KW-0378">Hydrolase</keyword>
<comment type="caution">
    <text evidence="2">The sequence shown here is derived from an EMBL/GenBank/DDBJ whole genome shotgun (WGS) entry which is preliminary data.</text>
</comment>
<dbReference type="Gene3D" id="1.10.390.10">
    <property type="entry name" value="Neutral Protease Domain 2"/>
    <property type="match status" value="1"/>
</dbReference>
<gene>
    <name evidence="2" type="ORF">H3Z83_07595</name>
</gene>
<evidence type="ECO:0000313" key="2">
    <source>
        <dbReference type="EMBL" id="MBA6156375.1"/>
    </source>
</evidence>
<proteinExistence type="predicted"/>
<dbReference type="GO" id="GO:0004177">
    <property type="term" value="F:aminopeptidase activity"/>
    <property type="evidence" value="ECO:0007669"/>
    <property type="project" value="UniProtKB-KW"/>
</dbReference>
<evidence type="ECO:0000256" key="1">
    <source>
        <dbReference type="SAM" id="SignalP"/>
    </source>
</evidence>
<dbReference type="RefSeq" id="WP_182124881.1">
    <property type="nucleotide sequence ID" value="NZ_JACGLS010000003.1"/>
</dbReference>
<dbReference type="SUPFAM" id="SSF55486">
    <property type="entry name" value="Metalloproteases ('zincins'), catalytic domain"/>
    <property type="match status" value="1"/>
</dbReference>
<accession>A0A839AMR0</accession>
<dbReference type="EMBL" id="JACGLS010000003">
    <property type="protein sequence ID" value="MBA6156375.1"/>
    <property type="molecule type" value="Genomic_DNA"/>
</dbReference>
<feature type="signal peptide" evidence="1">
    <location>
        <begin position="1"/>
        <end position="20"/>
    </location>
</feature>